<evidence type="ECO:0000256" key="1">
    <source>
        <dbReference type="ARBA" id="ARBA00022898"/>
    </source>
</evidence>
<dbReference type="InterPro" id="IPR011078">
    <property type="entry name" value="PyrdxlP_homeostasis"/>
</dbReference>
<dbReference type="InterPro" id="IPR029066">
    <property type="entry name" value="PLP-binding_barrel"/>
</dbReference>
<dbReference type="OrthoDB" id="9804072at2"/>
<gene>
    <name evidence="6" type="primary">yggS</name>
    <name evidence="6" type="ORF">LHA_0694</name>
</gene>
<dbReference type="KEGG" id="lha:LHA_0694"/>
<dbReference type="CDD" id="cd06824">
    <property type="entry name" value="PLPDE_III_Yggs_like"/>
    <property type="match status" value="1"/>
</dbReference>
<evidence type="ECO:0000256" key="4">
    <source>
        <dbReference type="RuleBase" id="RU004514"/>
    </source>
</evidence>
<comment type="cofactor">
    <cofactor evidence="3">
        <name>pyridoxal 5'-phosphate</name>
        <dbReference type="ChEBI" id="CHEBI:597326"/>
    </cofactor>
</comment>
<dbReference type="STRING" id="449.LHA_0694"/>
<dbReference type="Gene3D" id="3.20.20.10">
    <property type="entry name" value="Alanine racemase"/>
    <property type="match status" value="1"/>
</dbReference>
<dbReference type="PANTHER" id="PTHR10146:SF14">
    <property type="entry name" value="PYRIDOXAL PHOSPHATE HOMEOSTASIS PROTEIN"/>
    <property type="match status" value="1"/>
</dbReference>
<name>A0A0A8URR4_LEGHA</name>
<dbReference type="SUPFAM" id="SSF51419">
    <property type="entry name" value="PLP-binding barrel"/>
    <property type="match status" value="1"/>
</dbReference>
<dbReference type="EMBL" id="LN681225">
    <property type="protein sequence ID" value="CEK09782.1"/>
    <property type="molecule type" value="Genomic_DNA"/>
</dbReference>
<evidence type="ECO:0000259" key="5">
    <source>
        <dbReference type="Pfam" id="PF01168"/>
    </source>
</evidence>
<sequence length="228" mass="25933">MTTIAERVHYIQDLIQSTAQYYQRSSKEILLLAVSKGHSVEKIQEAYQAGLKHFGENQYQEAWQKIQTLHSLPICWHFIGPIQSNKAKGITQHFHWVHSLSRKDIAELLSKHRPGNLPPLSVCLQINLDNEATKTGIKPEEAAEFAEFISKLPQLKLRGLMAIPILHHDEQLQYESLLRLNHLMNDLNKTLHLSMDTLSMGMSEDLIAAIRAGSTIVRIGRALFGERI</sequence>
<evidence type="ECO:0000313" key="7">
    <source>
        <dbReference type="Proteomes" id="UP000032803"/>
    </source>
</evidence>
<dbReference type="PANTHER" id="PTHR10146">
    <property type="entry name" value="PROLINE SYNTHETASE CO-TRANSCRIBED BACTERIAL HOMOLOG PROTEIN"/>
    <property type="match status" value="1"/>
</dbReference>
<evidence type="ECO:0000313" key="6">
    <source>
        <dbReference type="EMBL" id="CEK09782.1"/>
    </source>
</evidence>
<keyword evidence="7" id="KW-1185">Reference proteome</keyword>
<dbReference type="PIRSF" id="PIRSF004848">
    <property type="entry name" value="YBL036c_PLPDEIII"/>
    <property type="match status" value="1"/>
</dbReference>
<comment type="function">
    <text evidence="2">Pyridoxal 5'-phosphate (PLP)-binding protein, which is involved in PLP homeostasis.</text>
</comment>
<feature type="modified residue" description="N6-(pyridoxal phosphate)lysine" evidence="2 3">
    <location>
        <position position="36"/>
    </location>
</feature>
<evidence type="ECO:0000256" key="3">
    <source>
        <dbReference type="PIRSR" id="PIRSR004848-1"/>
    </source>
</evidence>
<keyword evidence="1 2" id="KW-0663">Pyridoxal phosphate</keyword>
<reference evidence="7" key="1">
    <citation type="submission" date="2014-09" db="EMBL/GenBank/DDBJ databases">
        <authorList>
            <person name="Gomez-Valero L."/>
        </authorList>
    </citation>
    <scope>NUCLEOTIDE SEQUENCE [LARGE SCALE GENOMIC DNA]</scope>
    <source>
        <strain evidence="7">ATCC35250</strain>
    </source>
</reference>
<organism evidence="6 7">
    <name type="scientific">Legionella hackeliae</name>
    <dbReference type="NCBI Taxonomy" id="449"/>
    <lineage>
        <taxon>Bacteria</taxon>
        <taxon>Pseudomonadati</taxon>
        <taxon>Pseudomonadota</taxon>
        <taxon>Gammaproteobacteria</taxon>
        <taxon>Legionellales</taxon>
        <taxon>Legionellaceae</taxon>
        <taxon>Legionella</taxon>
    </lineage>
</organism>
<dbReference type="GO" id="GO:0030170">
    <property type="term" value="F:pyridoxal phosphate binding"/>
    <property type="evidence" value="ECO:0007669"/>
    <property type="project" value="UniProtKB-UniRule"/>
</dbReference>
<dbReference type="PATRIC" id="fig|449.7.peg.2788"/>
<evidence type="ECO:0000256" key="2">
    <source>
        <dbReference type="HAMAP-Rule" id="MF_02087"/>
    </source>
</evidence>
<dbReference type="NCBIfam" id="TIGR00044">
    <property type="entry name" value="YggS family pyridoxal phosphate-dependent enzyme"/>
    <property type="match status" value="1"/>
</dbReference>
<dbReference type="InterPro" id="IPR001608">
    <property type="entry name" value="Ala_racemase_N"/>
</dbReference>
<dbReference type="HAMAP" id="MF_02087">
    <property type="entry name" value="PLP_homeostasis"/>
    <property type="match status" value="1"/>
</dbReference>
<dbReference type="RefSeq" id="WP_045105254.1">
    <property type="nucleotide sequence ID" value="NZ_LN681225.1"/>
</dbReference>
<dbReference type="FunFam" id="3.20.20.10:FF:000018">
    <property type="entry name" value="Pyridoxal phosphate homeostasis protein"/>
    <property type="match status" value="1"/>
</dbReference>
<dbReference type="Pfam" id="PF01168">
    <property type="entry name" value="Ala_racemase_N"/>
    <property type="match status" value="1"/>
</dbReference>
<accession>A0A0A8URR4</accession>
<comment type="similarity">
    <text evidence="2 4">Belongs to the pyridoxal phosphate-binding protein YggS/PROSC family.</text>
</comment>
<proteinExistence type="inferred from homology"/>
<dbReference type="PROSITE" id="PS01211">
    <property type="entry name" value="UPF0001"/>
    <property type="match status" value="1"/>
</dbReference>
<feature type="domain" description="Alanine racemase N-terminal" evidence="5">
    <location>
        <begin position="33"/>
        <end position="226"/>
    </location>
</feature>
<dbReference type="AlphaFoldDB" id="A0A0A8URR4"/>
<dbReference type="Proteomes" id="UP000032803">
    <property type="component" value="Chromosome I"/>
</dbReference>
<dbReference type="HOGENOM" id="CLU_059988_0_1_6"/>
<protein>
    <recommendedName>
        <fullName evidence="2">Pyridoxal phosphate homeostasis protein</fullName>
        <shortName evidence="2">PLP homeostasis protein</shortName>
    </recommendedName>
</protein>